<keyword evidence="1" id="KW-0472">Membrane</keyword>
<evidence type="ECO:0008006" key="5">
    <source>
        <dbReference type="Google" id="ProtNLM"/>
    </source>
</evidence>
<dbReference type="OrthoDB" id="128043at2"/>
<keyword evidence="1" id="KW-0812">Transmembrane</keyword>
<evidence type="ECO:0000313" key="3">
    <source>
        <dbReference type="EMBL" id="SEG21595.1"/>
    </source>
</evidence>
<feature type="transmembrane region" description="Helical" evidence="1">
    <location>
        <begin position="189"/>
        <end position="209"/>
    </location>
</feature>
<evidence type="ECO:0000256" key="1">
    <source>
        <dbReference type="SAM" id="Phobius"/>
    </source>
</evidence>
<keyword evidence="1" id="KW-1133">Transmembrane helix</keyword>
<feature type="chain" id="PRO_5009290410" description="YtkA-like" evidence="2">
    <location>
        <begin position="27"/>
        <end position="551"/>
    </location>
</feature>
<name>A0A1H5YCZ0_9BACT</name>
<gene>
    <name evidence="3" type="ORF">SAMN05421819_2234</name>
</gene>
<feature type="transmembrane region" description="Helical" evidence="1">
    <location>
        <begin position="148"/>
        <end position="169"/>
    </location>
</feature>
<keyword evidence="4" id="KW-1185">Reference proteome</keyword>
<dbReference type="AlphaFoldDB" id="A0A1H5YCZ0"/>
<evidence type="ECO:0000313" key="4">
    <source>
        <dbReference type="Proteomes" id="UP000236728"/>
    </source>
</evidence>
<dbReference type="Proteomes" id="UP000236728">
    <property type="component" value="Unassembled WGS sequence"/>
</dbReference>
<feature type="signal peptide" evidence="2">
    <location>
        <begin position="1"/>
        <end position="26"/>
    </location>
</feature>
<sequence length="551" mass="58143">MSQRLRNSFALLLALLVLSFTPPARAHVGNKDIFEQVQAGPYTLFVTIRTPQVIPGVATVEVRTSGAAVSSLTIAPMMLTGEASKHPPTADTLTRSTDDPSFFSGSVWLMATGSWQVRLTADGASGPATASVPVPAAALSMLRMDKGMGTILAALGLLLIVGAVGIVMASTREARLEPGTQPTPDRNRLAISAGITTLVLMLGAVWLGGKWWNVEAADYASGIWHASEMRPVLHGSLLTVTIGDPDKKARGGWRAVEAEDLLPDHGKLMHLYAIRIPEMDAAFHLHPQPDNTIILTPEQTEAVRRAIAQGRPPMTALSGKNGALQRGLSESLPAMPPGTYKLFADIVYRNGFPETETATLNIPAGLSTAPLAVDDASAAPPPLSAGELGTSYKLPDGYSMVWAKPATIDANRGYAFQFTLLDKTGKPATDVEPYLGMPGHAAFVKTDLTAFAHTHPEGSAAMPAMMLANASTSAGQTGSDMTLGSSQSMPDMPGMVMKGADMSSMPGMAHTALSPMVSFPYGFPSPGRYRIFIQMKHAGTVETGVFDAEVK</sequence>
<proteinExistence type="predicted"/>
<dbReference type="RefSeq" id="WP_103933105.1">
    <property type="nucleotide sequence ID" value="NZ_FNVA01000003.1"/>
</dbReference>
<organism evidence="3 4">
    <name type="scientific">Bryocella elongata</name>
    <dbReference type="NCBI Taxonomy" id="863522"/>
    <lineage>
        <taxon>Bacteria</taxon>
        <taxon>Pseudomonadati</taxon>
        <taxon>Acidobacteriota</taxon>
        <taxon>Terriglobia</taxon>
        <taxon>Terriglobales</taxon>
        <taxon>Acidobacteriaceae</taxon>
        <taxon>Bryocella</taxon>
    </lineage>
</organism>
<accession>A0A1H5YCZ0</accession>
<keyword evidence="2" id="KW-0732">Signal</keyword>
<evidence type="ECO:0000256" key="2">
    <source>
        <dbReference type="SAM" id="SignalP"/>
    </source>
</evidence>
<dbReference type="EMBL" id="FNVA01000003">
    <property type="protein sequence ID" value="SEG21595.1"/>
    <property type="molecule type" value="Genomic_DNA"/>
</dbReference>
<reference evidence="3 4" key="1">
    <citation type="submission" date="2016-10" db="EMBL/GenBank/DDBJ databases">
        <authorList>
            <person name="de Groot N.N."/>
        </authorList>
    </citation>
    <scope>NUCLEOTIDE SEQUENCE [LARGE SCALE GENOMIC DNA]</scope>
    <source>
        <strain evidence="3 4">DSM 22489</strain>
    </source>
</reference>
<protein>
    <recommendedName>
        <fullName evidence="5">YtkA-like</fullName>
    </recommendedName>
</protein>